<protein>
    <submittedName>
        <fullName evidence="1">Uncharacterized protein</fullName>
    </submittedName>
</protein>
<evidence type="ECO:0000313" key="1">
    <source>
        <dbReference type="EMBL" id="POR05408.1"/>
    </source>
</evidence>
<dbReference type="RefSeq" id="WP_103679051.1">
    <property type="nucleotide sequence ID" value="NZ_LPWH01000002.1"/>
</dbReference>
<dbReference type="AlphaFoldDB" id="A0A2S4K0X0"/>
<name>A0A2S4K0X0_9SPIO</name>
<keyword evidence="2" id="KW-1185">Reference proteome</keyword>
<organism evidence="1 2">
    <name type="scientific">Alkalispirochaeta sphaeroplastigenens</name>
    <dbReference type="NCBI Taxonomy" id="1187066"/>
    <lineage>
        <taxon>Bacteria</taxon>
        <taxon>Pseudomonadati</taxon>
        <taxon>Spirochaetota</taxon>
        <taxon>Spirochaetia</taxon>
        <taxon>Spirochaetales</taxon>
        <taxon>Spirochaetaceae</taxon>
        <taxon>Alkalispirochaeta</taxon>
    </lineage>
</organism>
<proteinExistence type="predicted"/>
<accession>A0A2S4K0X0</accession>
<sequence>MKRLIIPAGILGILLGVLPLQSLERGASIGLGVVSFSDDATGETLSYQQLALRPHLRVGKFSIGLNLEIHYRFTGGDGQDFEIREEDWNPQGEINALELYLPKIDYLRYGEKGDPLYLSLGSFSDATLGNGFIMESYSNILFRPERPLFGALLDIDSRLVGLPYGGIETVVANTAAWDVIAGRLFIRPLGGMESVLLSRIQTGATLAVDRDPYYHVQKQETPQNPFADESTPDPVIIWGVDTRIPLVEAERLSLAVFGDVVNQDNRLGGMVGTGGVLQTGPLGLIYGGQLRLYEDNFVPTYFDGTYDRRRVERFRIYDGERDVKGTLGWLARLGFSSAREGLRFVTTMSGPFEDGTGTGPDLKSTLTITEGAFPGFPGLSVSGTYQAFDLAEPADIVEAENTLMGLRLNIRSGPVVISLVTDVRHDPLAQGDPWTVTSGLETSIAF</sequence>
<comment type="caution">
    <text evidence="1">The sequence shown here is derived from an EMBL/GenBank/DDBJ whole genome shotgun (WGS) entry which is preliminary data.</text>
</comment>
<dbReference type="OrthoDB" id="9765113at2"/>
<evidence type="ECO:0000313" key="2">
    <source>
        <dbReference type="Proteomes" id="UP000237350"/>
    </source>
</evidence>
<reference evidence="2" key="1">
    <citation type="submission" date="2015-12" db="EMBL/GenBank/DDBJ databases">
        <authorList>
            <person name="Lodha T.D."/>
            <person name="Chintalapati S."/>
            <person name="Chintalapati V.R."/>
            <person name="Sravanthi T."/>
        </authorList>
    </citation>
    <scope>NUCLEOTIDE SEQUENCE [LARGE SCALE GENOMIC DNA]</scope>
    <source>
        <strain evidence="2">JC133</strain>
    </source>
</reference>
<dbReference type="EMBL" id="LPWH01000002">
    <property type="protein sequence ID" value="POR05408.1"/>
    <property type="molecule type" value="Genomic_DNA"/>
</dbReference>
<gene>
    <name evidence="1" type="ORF">AU468_00600</name>
</gene>
<dbReference type="Proteomes" id="UP000237350">
    <property type="component" value="Unassembled WGS sequence"/>
</dbReference>